<name>A0ABW0ZIW3_9ACTN</name>
<dbReference type="EMBL" id="JBHSNS010000005">
    <property type="protein sequence ID" value="MFC5729559.1"/>
    <property type="molecule type" value="Genomic_DNA"/>
</dbReference>
<dbReference type="Gene3D" id="2.60.40.10">
    <property type="entry name" value="Immunoglobulins"/>
    <property type="match status" value="1"/>
</dbReference>
<evidence type="ECO:0000256" key="3">
    <source>
        <dbReference type="SAM" id="MobiDB-lite"/>
    </source>
</evidence>
<feature type="domain" description="Fibronectin type-III" evidence="5">
    <location>
        <begin position="486"/>
        <end position="583"/>
    </location>
</feature>
<dbReference type="SUPFAM" id="SSF49265">
    <property type="entry name" value="Fibronectin type III"/>
    <property type="match status" value="1"/>
</dbReference>
<dbReference type="Proteomes" id="UP001596072">
    <property type="component" value="Unassembled WGS sequence"/>
</dbReference>
<dbReference type="InterPro" id="IPR013783">
    <property type="entry name" value="Ig-like_fold"/>
</dbReference>
<dbReference type="RefSeq" id="WP_168798434.1">
    <property type="nucleotide sequence ID" value="NZ_JBHSNS010000005.1"/>
</dbReference>
<keyword evidence="6" id="KW-0482">Metalloprotease</keyword>
<dbReference type="Gene3D" id="2.60.120.380">
    <property type="match status" value="1"/>
</dbReference>
<dbReference type="InterPro" id="IPR003961">
    <property type="entry name" value="FN3_dom"/>
</dbReference>
<keyword evidence="6" id="KW-0645">Protease</keyword>
<evidence type="ECO:0000256" key="2">
    <source>
        <dbReference type="ARBA" id="ARBA00023326"/>
    </source>
</evidence>
<proteinExistence type="predicted"/>
<dbReference type="SUPFAM" id="SSF55486">
    <property type="entry name" value="Metalloproteases ('zincins'), catalytic domain"/>
    <property type="match status" value="1"/>
</dbReference>
<keyword evidence="2" id="KW-0624">Polysaccharide degradation</keyword>
<gene>
    <name evidence="6" type="ORF">ACFPQB_11580</name>
</gene>
<keyword evidence="6" id="KW-0378">Hydrolase</keyword>
<evidence type="ECO:0000259" key="5">
    <source>
        <dbReference type="PROSITE" id="PS50853"/>
    </source>
</evidence>
<dbReference type="Pfam" id="PF13582">
    <property type="entry name" value="Reprolysin_3"/>
    <property type="match status" value="1"/>
</dbReference>
<evidence type="ECO:0000313" key="6">
    <source>
        <dbReference type="EMBL" id="MFC5729559.1"/>
    </source>
</evidence>
<evidence type="ECO:0000313" key="7">
    <source>
        <dbReference type="Proteomes" id="UP001596072"/>
    </source>
</evidence>
<feature type="region of interest" description="Disordered" evidence="3">
    <location>
        <begin position="457"/>
        <end position="497"/>
    </location>
</feature>
<feature type="chain" id="PRO_5045771320" evidence="4">
    <location>
        <begin position="22"/>
        <end position="583"/>
    </location>
</feature>
<keyword evidence="4" id="KW-0732">Signal</keyword>
<keyword evidence="1" id="KW-0326">Glycosidase</keyword>
<dbReference type="InterPro" id="IPR024079">
    <property type="entry name" value="MetalloPept_cat_dom_sf"/>
</dbReference>
<dbReference type="PROSITE" id="PS50853">
    <property type="entry name" value="FN3"/>
    <property type="match status" value="1"/>
</dbReference>
<comment type="caution">
    <text evidence="6">The sequence shown here is derived from an EMBL/GenBank/DDBJ whole genome shotgun (WGS) entry which is preliminary data.</text>
</comment>
<protein>
    <submittedName>
        <fullName evidence="6">Zinc-dependent metalloprotease family protein</fullName>
    </submittedName>
</protein>
<keyword evidence="2" id="KW-0119">Carbohydrate metabolism</keyword>
<keyword evidence="7" id="KW-1185">Reference proteome</keyword>
<dbReference type="GO" id="GO:0008237">
    <property type="term" value="F:metallopeptidase activity"/>
    <property type="evidence" value="ECO:0007669"/>
    <property type="project" value="UniProtKB-KW"/>
</dbReference>
<dbReference type="CDD" id="cd00063">
    <property type="entry name" value="FN3"/>
    <property type="match status" value="1"/>
</dbReference>
<feature type="signal peptide" evidence="4">
    <location>
        <begin position="1"/>
        <end position="21"/>
    </location>
</feature>
<evidence type="ECO:0000256" key="1">
    <source>
        <dbReference type="ARBA" id="ARBA00023295"/>
    </source>
</evidence>
<evidence type="ECO:0000256" key="4">
    <source>
        <dbReference type="SAM" id="SignalP"/>
    </source>
</evidence>
<dbReference type="InterPro" id="IPR036116">
    <property type="entry name" value="FN3_sf"/>
</dbReference>
<dbReference type="Gene3D" id="3.40.390.10">
    <property type="entry name" value="Collagenase (Catalytic Domain)"/>
    <property type="match status" value="1"/>
</dbReference>
<reference evidence="7" key="1">
    <citation type="journal article" date="2019" name="Int. J. Syst. Evol. Microbiol.">
        <title>The Global Catalogue of Microorganisms (GCM) 10K type strain sequencing project: providing services to taxonomists for standard genome sequencing and annotation.</title>
        <authorList>
            <consortium name="The Broad Institute Genomics Platform"/>
            <consortium name="The Broad Institute Genome Sequencing Center for Infectious Disease"/>
            <person name="Wu L."/>
            <person name="Ma J."/>
        </authorList>
    </citation>
    <scope>NUCLEOTIDE SEQUENCE [LARGE SCALE GENOMIC DNA]</scope>
    <source>
        <strain evidence="7">YIM 94188</strain>
    </source>
</reference>
<sequence>MAFVLAGLAVGAVGLAIPASAEDPTPAPGLTSEAERLAEHAEEDPELHFADDGTVFAADMWHQVPEATDPAGDDGTELAYSETVASYSLAETFRLHSRPGASRTVYLDFNGGSLISTNAWLKEGLRSEVYPGWSTDGSAAFSDGERTAIQEVWARVAEDFAPFDIDVTTEQPAEGALWRSSYSDMVYGTRVAFTSGSTVQNDLCGGGCGGVAWVGTFDWVTQGEVRSPAWVFPSALGDRPKNLAEAAAHEVGHNLGLTHDGTTTSGYYAGGSLWGPIMGSPYSSGVTQWSRGEYTGANNHEDDFAVMAANGAPARPDEAGGSSWTAVSLSTLAGGTGVLSSRTDQDWFTLTGCTGTVAAKATPAAVGPNADLRLQVLDATGTPLASNAPATSRLPGGSVTGLSASLTLSLSGGPYYVAVSGAGSGEDGVAGWSTGGYGSYGSVGTYRLSVTGCGGSEQPVIKDLRPEDPAAEQPDPQPKVYAPSAPPRPRVAPGARGGAKTIRVRWYPPSSTGGARVNGYVLQAYRLNSRGRVVERRATGVRSASARRIEWRLPRGRWVVRVKARNQAGWSALSPRSLRVAPR</sequence>
<accession>A0ABW0ZIW3</accession>
<organism evidence="6 7">
    <name type="scientific">Nocardioides vastitatis</name>
    <dbReference type="NCBI Taxonomy" id="2568655"/>
    <lineage>
        <taxon>Bacteria</taxon>
        <taxon>Bacillati</taxon>
        <taxon>Actinomycetota</taxon>
        <taxon>Actinomycetes</taxon>
        <taxon>Propionibacteriales</taxon>
        <taxon>Nocardioidaceae</taxon>
        <taxon>Nocardioides</taxon>
    </lineage>
</organism>